<dbReference type="InterPro" id="IPR001353">
    <property type="entry name" value="Proteasome_sua/b"/>
</dbReference>
<dbReference type="PROSITE" id="PS00388">
    <property type="entry name" value="PROTEASOME_ALPHA_1"/>
    <property type="match status" value="1"/>
</dbReference>
<dbReference type="PANTHER" id="PTHR11599">
    <property type="entry name" value="PROTEASOME SUBUNIT ALPHA/BETA"/>
    <property type="match status" value="1"/>
</dbReference>
<comment type="function">
    <text evidence="2">The proteasome is a multicatalytic proteinase complex which is characterized by its ability to cleave peptides with Arg, Phe, Tyr, Leu, and Glu adjacent to the leaving group at neutral or slightly basic pH.</text>
</comment>
<keyword evidence="3" id="KW-1133">Transmembrane helix</keyword>
<comment type="similarity">
    <text evidence="2">Belongs to the peptidase T1A family.</text>
</comment>
<dbReference type="GO" id="GO:0019773">
    <property type="term" value="C:proteasome core complex, alpha-subunit complex"/>
    <property type="evidence" value="ECO:0000318"/>
    <property type="project" value="GO_Central"/>
</dbReference>
<sequence length="108" mass="11864">MGDSQYSFSLTTFSPTGKLVQIEHALTAVGSGQTSLGIKAANGVVIATEKKLPSILIDESSVSKLFFFFSVLLYSLVEIQETLLFFCVFYCVFFVNFSGWPCDLLVIT</sequence>
<keyword evidence="1 2" id="KW-0647">Proteasome</keyword>
<organism evidence="5 6">
    <name type="scientific">Populus trichocarpa</name>
    <name type="common">Western balsam poplar</name>
    <name type="synonym">Populus balsamifera subsp. trichocarpa</name>
    <dbReference type="NCBI Taxonomy" id="3694"/>
    <lineage>
        <taxon>Eukaryota</taxon>
        <taxon>Viridiplantae</taxon>
        <taxon>Streptophyta</taxon>
        <taxon>Embryophyta</taxon>
        <taxon>Tracheophyta</taxon>
        <taxon>Spermatophyta</taxon>
        <taxon>Magnoliopsida</taxon>
        <taxon>eudicotyledons</taxon>
        <taxon>Gunneridae</taxon>
        <taxon>Pentapetalae</taxon>
        <taxon>rosids</taxon>
        <taxon>fabids</taxon>
        <taxon>Malpighiales</taxon>
        <taxon>Salicaceae</taxon>
        <taxon>Saliceae</taxon>
        <taxon>Populus</taxon>
    </lineage>
</organism>
<dbReference type="STRING" id="3694.A0A2K1YCN8"/>
<gene>
    <name evidence="5" type="ORF">POPTR_012G123100</name>
</gene>
<dbReference type="EMBL" id="CM009301">
    <property type="protein sequence ID" value="PNT10775.1"/>
    <property type="molecule type" value="Genomic_DNA"/>
</dbReference>
<dbReference type="SMART" id="SM00948">
    <property type="entry name" value="Proteasome_A_N"/>
    <property type="match status" value="1"/>
</dbReference>
<dbReference type="Pfam" id="PF10584">
    <property type="entry name" value="Proteasome_A_N"/>
    <property type="match status" value="1"/>
</dbReference>
<evidence type="ECO:0000256" key="2">
    <source>
        <dbReference type="RuleBase" id="RU000551"/>
    </source>
</evidence>
<protein>
    <recommendedName>
        <fullName evidence="2">Proteasome subunit alpha type</fullName>
    </recommendedName>
</protein>
<comment type="subunit">
    <text evidence="2">The 20S proteasome core is composed of 28 subunits that are arranged in four stacked rings, resulting in a barrel-shaped structure. The two end rings are each formed by seven alpha subunits, and the two central rings are each formed by seven beta subunits.</text>
</comment>
<accession>A0A2K1YCN8</accession>
<dbReference type="SMR" id="A0A2K1YCN8"/>
<keyword evidence="3" id="KW-0472">Membrane</keyword>
<keyword evidence="2" id="KW-0539">Nucleus</keyword>
<dbReference type="Proteomes" id="UP000006729">
    <property type="component" value="Chromosome 12"/>
</dbReference>
<reference evidence="5 6" key="1">
    <citation type="journal article" date="2006" name="Science">
        <title>The genome of black cottonwood, Populus trichocarpa (Torr. &amp; Gray).</title>
        <authorList>
            <person name="Tuskan G.A."/>
            <person name="Difazio S."/>
            <person name="Jansson S."/>
            <person name="Bohlmann J."/>
            <person name="Grigoriev I."/>
            <person name="Hellsten U."/>
            <person name="Putnam N."/>
            <person name="Ralph S."/>
            <person name="Rombauts S."/>
            <person name="Salamov A."/>
            <person name="Schein J."/>
            <person name="Sterck L."/>
            <person name="Aerts A."/>
            <person name="Bhalerao R.R."/>
            <person name="Bhalerao R.P."/>
            <person name="Blaudez D."/>
            <person name="Boerjan W."/>
            <person name="Brun A."/>
            <person name="Brunner A."/>
            <person name="Busov V."/>
            <person name="Campbell M."/>
            <person name="Carlson J."/>
            <person name="Chalot M."/>
            <person name="Chapman J."/>
            <person name="Chen G.L."/>
            <person name="Cooper D."/>
            <person name="Coutinho P.M."/>
            <person name="Couturier J."/>
            <person name="Covert S."/>
            <person name="Cronk Q."/>
            <person name="Cunningham R."/>
            <person name="Davis J."/>
            <person name="Degroeve S."/>
            <person name="Dejardin A."/>
            <person name="Depamphilis C."/>
            <person name="Detter J."/>
            <person name="Dirks B."/>
            <person name="Dubchak I."/>
            <person name="Duplessis S."/>
            <person name="Ehlting J."/>
            <person name="Ellis B."/>
            <person name="Gendler K."/>
            <person name="Goodstein D."/>
            <person name="Gribskov M."/>
            <person name="Grimwood J."/>
            <person name="Groover A."/>
            <person name="Gunter L."/>
            <person name="Hamberger B."/>
            <person name="Heinze B."/>
            <person name="Helariutta Y."/>
            <person name="Henrissat B."/>
            <person name="Holligan D."/>
            <person name="Holt R."/>
            <person name="Huang W."/>
            <person name="Islam-Faridi N."/>
            <person name="Jones S."/>
            <person name="Jones-Rhoades M."/>
            <person name="Jorgensen R."/>
            <person name="Joshi C."/>
            <person name="Kangasjarvi J."/>
            <person name="Karlsson J."/>
            <person name="Kelleher C."/>
            <person name="Kirkpatrick R."/>
            <person name="Kirst M."/>
            <person name="Kohler A."/>
            <person name="Kalluri U."/>
            <person name="Larimer F."/>
            <person name="Leebens-Mack J."/>
            <person name="Leple J.C."/>
            <person name="Locascio P."/>
            <person name="Lou Y."/>
            <person name="Lucas S."/>
            <person name="Martin F."/>
            <person name="Montanini B."/>
            <person name="Napoli C."/>
            <person name="Nelson D.R."/>
            <person name="Nelson C."/>
            <person name="Nieminen K."/>
            <person name="Nilsson O."/>
            <person name="Pereda V."/>
            <person name="Peter G."/>
            <person name="Philippe R."/>
            <person name="Pilate G."/>
            <person name="Poliakov A."/>
            <person name="Razumovskaya J."/>
            <person name="Richardson P."/>
            <person name="Rinaldi C."/>
            <person name="Ritland K."/>
            <person name="Rouze P."/>
            <person name="Ryaboy D."/>
            <person name="Schmutz J."/>
            <person name="Schrader J."/>
            <person name="Segerman B."/>
            <person name="Shin H."/>
            <person name="Siddiqui A."/>
            <person name="Sterky F."/>
            <person name="Terry A."/>
            <person name="Tsai C.J."/>
            <person name="Uberbacher E."/>
            <person name="Unneberg P."/>
            <person name="Vahala J."/>
            <person name="Wall K."/>
            <person name="Wessler S."/>
            <person name="Yang G."/>
            <person name="Yin T."/>
            <person name="Douglas C."/>
            <person name="Marra M."/>
            <person name="Sandberg G."/>
            <person name="Van de Peer Y."/>
            <person name="Rokhsar D."/>
        </authorList>
    </citation>
    <scope>NUCLEOTIDE SEQUENCE [LARGE SCALE GENOMIC DNA]</scope>
    <source>
        <strain evidence="6">cv. Nisqually</strain>
    </source>
</reference>
<evidence type="ECO:0000259" key="4">
    <source>
        <dbReference type="PROSITE" id="PS00388"/>
    </source>
</evidence>
<dbReference type="InterPro" id="IPR000426">
    <property type="entry name" value="Proteasome_asu_N"/>
</dbReference>
<dbReference type="SUPFAM" id="SSF56235">
    <property type="entry name" value="N-terminal nucleophile aminohydrolases (Ntn hydrolases)"/>
    <property type="match status" value="1"/>
</dbReference>
<dbReference type="InterPro" id="IPR050115">
    <property type="entry name" value="Proteasome_alpha"/>
</dbReference>
<feature type="transmembrane region" description="Helical" evidence="3">
    <location>
        <begin position="83"/>
        <end position="107"/>
    </location>
</feature>
<dbReference type="InParanoid" id="A0A2K1YCN8"/>
<dbReference type="InterPro" id="IPR029055">
    <property type="entry name" value="Ntn_hydrolases_N"/>
</dbReference>
<dbReference type="Pfam" id="PF00227">
    <property type="entry name" value="Proteasome"/>
    <property type="match status" value="1"/>
</dbReference>
<dbReference type="Gene3D" id="3.60.20.10">
    <property type="entry name" value="Glutamine Phosphoribosylpyrophosphate, subunit 1, domain 1"/>
    <property type="match status" value="1"/>
</dbReference>
<evidence type="ECO:0000256" key="3">
    <source>
        <dbReference type="SAM" id="Phobius"/>
    </source>
</evidence>
<dbReference type="AlphaFoldDB" id="A0A2K1YCN8"/>
<dbReference type="GO" id="GO:0043161">
    <property type="term" value="P:proteasome-mediated ubiquitin-dependent protein catabolic process"/>
    <property type="evidence" value="ECO:0000318"/>
    <property type="project" value="GO_Central"/>
</dbReference>
<keyword evidence="6" id="KW-1185">Reference proteome</keyword>
<dbReference type="GO" id="GO:0005634">
    <property type="term" value="C:nucleus"/>
    <property type="evidence" value="ECO:0007669"/>
    <property type="project" value="UniProtKB-SubCell"/>
</dbReference>
<evidence type="ECO:0000313" key="5">
    <source>
        <dbReference type="EMBL" id="PNT10775.1"/>
    </source>
</evidence>
<name>A0A2K1YCN8_POPTR</name>
<keyword evidence="2" id="KW-0963">Cytoplasm</keyword>
<dbReference type="GO" id="GO:0005737">
    <property type="term" value="C:cytoplasm"/>
    <property type="evidence" value="ECO:0007669"/>
    <property type="project" value="UniProtKB-SubCell"/>
</dbReference>
<feature type="domain" description="Proteasome alpha-type subunits" evidence="4">
    <location>
        <begin position="6"/>
        <end position="28"/>
    </location>
</feature>
<evidence type="ECO:0000313" key="6">
    <source>
        <dbReference type="Proteomes" id="UP000006729"/>
    </source>
</evidence>
<dbReference type="Gramene" id="Potri.012G123100.1.v4.1">
    <property type="protein sequence ID" value="Potri.012G123100.1.v4.1"/>
    <property type="gene ID" value="Potri.012G123100.v4.1"/>
</dbReference>
<evidence type="ECO:0000256" key="1">
    <source>
        <dbReference type="ARBA" id="ARBA00022942"/>
    </source>
</evidence>
<comment type="subcellular location">
    <subcellularLocation>
        <location evidence="2">Cytoplasm</location>
    </subcellularLocation>
    <subcellularLocation>
        <location evidence="2">Nucleus</location>
    </subcellularLocation>
</comment>
<keyword evidence="3" id="KW-0812">Transmembrane</keyword>
<proteinExistence type="inferred from homology"/>